<accession>A0A6M5U9A2</accession>
<evidence type="ECO:0000313" key="4">
    <source>
        <dbReference type="Proteomes" id="UP000451354"/>
    </source>
</evidence>
<dbReference type="KEGG" id="cprt:FIC82_001485"/>
<protein>
    <submittedName>
        <fullName evidence="3">SRPBCC family protein</fullName>
    </submittedName>
</protein>
<dbReference type="EMBL" id="CP052757">
    <property type="protein sequence ID" value="QJW35077.1"/>
    <property type="molecule type" value="Genomic_DNA"/>
</dbReference>
<comment type="similarity">
    <text evidence="1">Belongs to the AHA1 family.</text>
</comment>
<gene>
    <name evidence="3" type="ORF">FIC82_001485</name>
</gene>
<dbReference type="CDD" id="cd08899">
    <property type="entry name" value="SRPBCC_CalC_Aha1-like_6"/>
    <property type="match status" value="1"/>
</dbReference>
<reference evidence="3 4" key="1">
    <citation type="journal article" date="2022" name="Int. J. Syst. Evol. Microbiol.">
        <title>Cellulosimicrobium protaetiae sp. nov., isolated from the gut of the larva of Protaetia brevitarsis seulensis.</title>
        <authorList>
            <person name="Le Han H."/>
            <person name="Nguyen T.T.H."/>
            <person name="Li Z."/>
            <person name="Shin N.R."/>
            <person name="Kim S.G."/>
        </authorList>
    </citation>
    <scope>NUCLEOTIDE SEQUENCE [LARGE SCALE GENOMIC DNA]</scope>
    <source>
        <strain evidence="3 4">BI34</strain>
    </source>
</reference>
<feature type="domain" description="Activator of Hsp90 ATPase homologue 1/2-like C-terminal" evidence="2">
    <location>
        <begin position="28"/>
        <end position="147"/>
    </location>
</feature>
<sequence length="169" mass="18685">MTTTPTGAGTLGIGTDGTFRIRFDRVLDHPVDRVWAALTDPEKLGVWMPGSRIDPRVGGEVRYDFGEEGSATGEVTSVRAPSASDPTAELEHTWRWEGLPVSAVTWHLEPSGSGTRLHLTHREVLREPATEFTIGWHVILDTLDRYADGRSWDDVWDGYDLLAAHYASA</sequence>
<dbReference type="InterPro" id="IPR023393">
    <property type="entry name" value="START-like_dom_sf"/>
</dbReference>
<evidence type="ECO:0000259" key="2">
    <source>
        <dbReference type="Pfam" id="PF08327"/>
    </source>
</evidence>
<organism evidence="3 4">
    <name type="scientific">Cellulosimicrobium protaetiae</name>
    <dbReference type="NCBI Taxonomy" id="2587808"/>
    <lineage>
        <taxon>Bacteria</taxon>
        <taxon>Bacillati</taxon>
        <taxon>Actinomycetota</taxon>
        <taxon>Actinomycetes</taxon>
        <taxon>Micrococcales</taxon>
        <taxon>Promicromonosporaceae</taxon>
        <taxon>Cellulosimicrobium</taxon>
    </lineage>
</organism>
<dbReference type="AlphaFoldDB" id="A0A6M5U9A2"/>
<dbReference type="OrthoDB" id="8417725at2"/>
<keyword evidence="4" id="KW-1185">Reference proteome</keyword>
<name>A0A6M5U9A2_9MICO</name>
<evidence type="ECO:0000313" key="3">
    <source>
        <dbReference type="EMBL" id="QJW35077.1"/>
    </source>
</evidence>
<dbReference type="Pfam" id="PF08327">
    <property type="entry name" value="AHSA1"/>
    <property type="match status" value="1"/>
</dbReference>
<dbReference type="RefSeq" id="WP_154797289.1">
    <property type="nucleotide sequence ID" value="NZ_CP052757.1"/>
</dbReference>
<dbReference type="SUPFAM" id="SSF55961">
    <property type="entry name" value="Bet v1-like"/>
    <property type="match status" value="1"/>
</dbReference>
<proteinExistence type="inferred from homology"/>
<dbReference type="Proteomes" id="UP000451354">
    <property type="component" value="Chromosome"/>
</dbReference>
<dbReference type="InterPro" id="IPR013538">
    <property type="entry name" value="ASHA1/2-like_C"/>
</dbReference>
<dbReference type="Gene3D" id="3.30.530.20">
    <property type="match status" value="1"/>
</dbReference>
<evidence type="ECO:0000256" key="1">
    <source>
        <dbReference type="ARBA" id="ARBA00006817"/>
    </source>
</evidence>